<feature type="transmembrane region" description="Helical" evidence="9">
    <location>
        <begin position="97"/>
        <end position="120"/>
    </location>
</feature>
<feature type="transmembrane region" description="Helical" evidence="9">
    <location>
        <begin position="269"/>
        <end position="289"/>
    </location>
</feature>
<proteinExistence type="predicted"/>
<evidence type="ECO:0000256" key="7">
    <source>
        <dbReference type="ARBA" id="ARBA00022989"/>
    </source>
</evidence>
<dbReference type="GO" id="GO:0055085">
    <property type="term" value="P:transmembrane transport"/>
    <property type="evidence" value="ECO:0007669"/>
    <property type="project" value="InterPro"/>
</dbReference>
<evidence type="ECO:0000313" key="11">
    <source>
        <dbReference type="Proteomes" id="UP000501534"/>
    </source>
</evidence>
<evidence type="ECO:0000256" key="8">
    <source>
        <dbReference type="ARBA" id="ARBA00023136"/>
    </source>
</evidence>
<keyword evidence="6 9" id="KW-0812">Transmembrane</keyword>
<dbReference type="NCBIfam" id="TIGR04407">
    <property type="entry name" value="LptF_YjgP"/>
    <property type="match status" value="1"/>
</dbReference>
<keyword evidence="4" id="KW-1003">Cell membrane</keyword>
<dbReference type="Proteomes" id="UP000501534">
    <property type="component" value="Chromosome"/>
</dbReference>
<comment type="subcellular location">
    <subcellularLocation>
        <location evidence="1">Cell inner membrane</location>
        <topology evidence="1">Multi-pass membrane protein</topology>
    </subcellularLocation>
</comment>
<evidence type="ECO:0000256" key="2">
    <source>
        <dbReference type="ARBA" id="ARBA00014213"/>
    </source>
</evidence>
<evidence type="ECO:0000256" key="4">
    <source>
        <dbReference type="ARBA" id="ARBA00022475"/>
    </source>
</evidence>
<name>A0A6M4GTJ2_9PROT</name>
<sequence length="359" mass="39961">MIFQRSLIREFSLIAIAVVGVLLAIILTRLLILLLGRAAGGEVLPEAVIGLIAFGILNYLPVLLGIAVFAAVLLALTRSYRDSEMTVWFTSGLSIAAWVKPVLQFSIPVALVCALLSLWISPWSQDRSVEYQRLLQSRDEVSSVTPGVFRESRSSDRVFFVDKISEGDAEVNNVFVQSTQNDRMGVMVAKRGFIETAENGDRFVVLLDGRRYEGTPGTLDYRTVDFDRYAIRIEPREAKREAPQNKAKPTIELLEEATAPTAAELHWRIAQPLAVIIMGLFAIPLAFVNPRSGRSWNILLAVLVYALYSNLLSIFQAWTAQGKLPAWLGLWPVHVAMAAILLILFSRQLFTFRTLTLGK</sequence>
<dbReference type="GO" id="GO:0015920">
    <property type="term" value="P:lipopolysaccharide transport"/>
    <property type="evidence" value="ECO:0007669"/>
    <property type="project" value="TreeGrafter"/>
</dbReference>
<evidence type="ECO:0000256" key="3">
    <source>
        <dbReference type="ARBA" id="ARBA00022448"/>
    </source>
</evidence>
<dbReference type="PANTHER" id="PTHR33529:SF7">
    <property type="entry name" value="LIPOPOLYSACCHARIDE EXPORT SYSTEM PERMEASE PROTEIN LPTF"/>
    <property type="match status" value="1"/>
</dbReference>
<gene>
    <name evidence="10" type="primary">lptF</name>
    <name evidence="10" type="ORF">DSM104443_01484</name>
</gene>
<dbReference type="InterPro" id="IPR030922">
    <property type="entry name" value="LptF"/>
</dbReference>
<evidence type="ECO:0000256" key="1">
    <source>
        <dbReference type="ARBA" id="ARBA00004429"/>
    </source>
</evidence>
<feature type="transmembrane region" description="Helical" evidence="9">
    <location>
        <begin position="296"/>
        <end position="318"/>
    </location>
</feature>
<dbReference type="GO" id="GO:0043190">
    <property type="term" value="C:ATP-binding cassette (ABC) transporter complex"/>
    <property type="evidence" value="ECO:0007669"/>
    <property type="project" value="InterPro"/>
</dbReference>
<feature type="transmembrane region" description="Helical" evidence="9">
    <location>
        <begin position="12"/>
        <end position="35"/>
    </location>
</feature>
<dbReference type="PANTHER" id="PTHR33529">
    <property type="entry name" value="SLR0882 PROTEIN-RELATED"/>
    <property type="match status" value="1"/>
</dbReference>
<reference evidence="10 11" key="1">
    <citation type="submission" date="2020-04" db="EMBL/GenBank/DDBJ databases">
        <title>Usitatibacter rugosus gen. nov., sp. nov. and Usitatibacter palustris sp. nov., novel members of Usitatibacteraceae fam. nov. within the order Nitrosomonadales isolated from soil.</title>
        <authorList>
            <person name="Huber K.J."/>
            <person name="Neumann-Schaal M."/>
            <person name="Geppert A."/>
            <person name="Luckner M."/>
            <person name="Wanner G."/>
            <person name="Overmann J."/>
        </authorList>
    </citation>
    <scope>NUCLEOTIDE SEQUENCE [LARGE SCALE GENOMIC DNA]</scope>
    <source>
        <strain evidence="10 11">0125_3</strain>
    </source>
</reference>
<keyword evidence="8 9" id="KW-0472">Membrane</keyword>
<feature type="transmembrane region" description="Helical" evidence="9">
    <location>
        <begin position="47"/>
        <end position="76"/>
    </location>
</feature>
<dbReference type="KEGG" id="uru:DSM104443_01484"/>
<dbReference type="InterPro" id="IPR005495">
    <property type="entry name" value="LptG/LptF_permease"/>
</dbReference>
<feature type="transmembrane region" description="Helical" evidence="9">
    <location>
        <begin position="324"/>
        <end position="345"/>
    </location>
</feature>
<keyword evidence="3" id="KW-0813">Transport</keyword>
<evidence type="ECO:0000256" key="5">
    <source>
        <dbReference type="ARBA" id="ARBA00022519"/>
    </source>
</evidence>
<keyword evidence="11" id="KW-1185">Reference proteome</keyword>
<protein>
    <recommendedName>
        <fullName evidence="2">Lipopolysaccharide export system permease protein LptF</fullName>
    </recommendedName>
</protein>
<dbReference type="RefSeq" id="WP_171090928.1">
    <property type="nucleotide sequence ID" value="NZ_CP053069.1"/>
</dbReference>
<evidence type="ECO:0000256" key="6">
    <source>
        <dbReference type="ARBA" id="ARBA00022692"/>
    </source>
</evidence>
<keyword evidence="7 9" id="KW-1133">Transmembrane helix</keyword>
<dbReference type="Pfam" id="PF03739">
    <property type="entry name" value="LptF_LptG"/>
    <property type="match status" value="1"/>
</dbReference>
<accession>A0A6M4GTJ2</accession>
<organism evidence="10 11">
    <name type="scientific">Usitatibacter rugosus</name>
    <dbReference type="NCBI Taxonomy" id="2732067"/>
    <lineage>
        <taxon>Bacteria</taxon>
        <taxon>Pseudomonadati</taxon>
        <taxon>Pseudomonadota</taxon>
        <taxon>Betaproteobacteria</taxon>
        <taxon>Nitrosomonadales</taxon>
        <taxon>Usitatibacteraceae</taxon>
        <taxon>Usitatibacter</taxon>
    </lineage>
</organism>
<dbReference type="EMBL" id="CP053069">
    <property type="protein sequence ID" value="QJR10426.1"/>
    <property type="molecule type" value="Genomic_DNA"/>
</dbReference>
<dbReference type="AlphaFoldDB" id="A0A6M4GTJ2"/>
<evidence type="ECO:0000313" key="10">
    <source>
        <dbReference type="EMBL" id="QJR10426.1"/>
    </source>
</evidence>
<keyword evidence="5" id="KW-0997">Cell inner membrane</keyword>
<evidence type="ECO:0000256" key="9">
    <source>
        <dbReference type="SAM" id="Phobius"/>
    </source>
</evidence>